<gene>
    <name evidence="2" type="ORF">FIESC28_09768</name>
</gene>
<feature type="transmembrane region" description="Helical" evidence="1">
    <location>
        <begin position="90"/>
        <end position="112"/>
    </location>
</feature>
<comment type="caution">
    <text evidence="2">The sequence shown here is derived from an EMBL/GenBank/DDBJ whole genome shotgun (WGS) entry which is preliminary data.</text>
</comment>
<dbReference type="AlphaFoldDB" id="A0A366QZY3"/>
<dbReference type="RefSeq" id="XP_031012064.1">
    <property type="nucleotide sequence ID" value="XM_031163904.1"/>
</dbReference>
<accession>A0A366QZY3</accession>
<reference evidence="2 3" key="1">
    <citation type="submission" date="2018-06" db="EMBL/GenBank/DDBJ databases">
        <title>Fusarium incarnatum-equiseti species complex species 28.</title>
        <authorList>
            <person name="Gardiner D.M."/>
        </authorList>
    </citation>
    <scope>NUCLEOTIDE SEQUENCE [LARGE SCALE GENOMIC DNA]</scope>
    <source>
        <strain evidence="2 3">FIESC_28</strain>
    </source>
</reference>
<evidence type="ECO:0000313" key="2">
    <source>
        <dbReference type="EMBL" id="RBR09656.1"/>
    </source>
</evidence>
<organism evidence="2 3">
    <name type="scientific">Fusarium coffeatum</name>
    <dbReference type="NCBI Taxonomy" id="231269"/>
    <lineage>
        <taxon>Eukaryota</taxon>
        <taxon>Fungi</taxon>
        <taxon>Dikarya</taxon>
        <taxon>Ascomycota</taxon>
        <taxon>Pezizomycotina</taxon>
        <taxon>Sordariomycetes</taxon>
        <taxon>Hypocreomycetidae</taxon>
        <taxon>Hypocreales</taxon>
        <taxon>Nectriaceae</taxon>
        <taxon>Fusarium</taxon>
        <taxon>Fusarium incarnatum-equiseti species complex</taxon>
    </lineage>
</organism>
<sequence>MALHKQRTGYAAYLLLTFWYFITPTLARSYSQYQHFFPAWDPILQDQLLTPNCTEPMAQYRNRSDPDRRVGYGVIDCILETMPEFRKAELASSAVILGLAPAILQLMSASYLDTAMLSFRRPGLAFLLSMASSGVRPLGAGEYDGYIDTMGTEPFRTNFGRPHSSSIPAFVSGLEYTVATAAVANNAYLAYQLSTWAVCTFAPGQDFLPAVWTVAAVAIHLVGYIAAGLKVTVKEETPGGHSGIWHGLWAELKPTPWQSRLVVTKDDRHSGWFLVLVSFLYIGDALQVFFGTLILSSLVFISVRDSAVIVIRLTASALFARGILLYEITAFTTEKKKRNLSGMTLYTSLE</sequence>
<feature type="transmembrane region" description="Helical" evidence="1">
    <location>
        <begin position="307"/>
        <end position="328"/>
    </location>
</feature>
<dbReference type="OrthoDB" id="3009728at2759"/>
<dbReference type="GeneID" id="41999200"/>
<protein>
    <submittedName>
        <fullName evidence="2">Uncharacterized protein</fullName>
    </submittedName>
</protein>
<evidence type="ECO:0000256" key="1">
    <source>
        <dbReference type="SAM" id="Phobius"/>
    </source>
</evidence>
<name>A0A366QZY3_9HYPO</name>
<keyword evidence="1" id="KW-0812">Transmembrane</keyword>
<keyword evidence="1" id="KW-1133">Transmembrane helix</keyword>
<keyword evidence="1" id="KW-0472">Membrane</keyword>
<evidence type="ECO:0000313" key="3">
    <source>
        <dbReference type="Proteomes" id="UP000253153"/>
    </source>
</evidence>
<feature type="transmembrane region" description="Helical" evidence="1">
    <location>
        <begin position="272"/>
        <end position="301"/>
    </location>
</feature>
<proteinExistence type="predicted"/>
<keyword evidence="3" id="KW-1185">Reference proteome</keyword>
<dbReference type="Proteomes" id="UP000253153">
    <property type="component" value="Unassembled WGS sequence"/>
</dbReference>
<dbReference type="EMBL" id="QKXC01000257">
    <property type="protein sequence ID" value="RBR09656.1"/>
    <property type="molecule type" value="Genomic_DNA"/>
</dbReference>